<evidence type="ECO:0000313" key="2">
    <source>
        <dbReference type="EMBL" id="CAF1192039.1"/>
    </source>
</evidence>
<keyword evidence="1" id="KW-1133">Transmembrane helix</keyword>
<protein>
    <recommendedName>
        <fullName evidence="5">Transmembrane protein</fullName>
    </recommendedName>
</protein>
<evidence type="ECO:0008006" key="5">
    <source>
        <dbReference type="Google" id="ProtNLM"/>
    </source>
</evidence>
<name>A0A815XH72_9BILA</name>
<sequence length="109" mass="12192">MSSSFSFKTPMASFSATDHAVNQSQDSFHSINQSIAPQPHSIIPISTTTTTTTTTSSHVNIHSDDDEAEHLLGKRYESNRLKQEKLLVFTNIFRIIVICVAAPLIYYYV</sequence>
<feature type="transmembrane region" description="Helical" evidence="1">
    <location>
        <begin position="86"/>
        <end position="108"/>
    </location>
</feature>
<dbReference type="EMBL" id="CAJNOI010000219">
    <property type="protein sequence ID" value="CAF1192039.1"/>
    <property type="molecule type" value="Genomic_DNA"/>
</dbReference>
<evidence type="ECO:0000256" key="1">
    <source>
        <dbReference type="SAM" id="Phobius"/>
    </source>
</evidence>
<reference evidence="3" key="1">
    <citation type="submission" date="2021-02" db="EMBL/GenBank/DDBJ databases">
        <authorList>
            <person name="Nowell W R."/>
        </authorList>
    </citation>
    <scope>NUCLEOTIDE SEQUENCE</scope>
</reference>
<evidence type="ECO:0000313" key="3">
    <source>
        <dbReference type="EMBL" id="CAF1557634.1"/>
    </source>
</evidence>
<dbReference type="EMBL" id="CAJNOM010000760">
    <property type="protein sequence ID" value="CAF1557634.1"/>
    <property type="molecule type" value="Genomic_DNA"/>
</dbReference>
<gene>
    <name evidence="2" type="ORF">BJG266_LOCUS26391</name>
    <name evidence="3" type="ORF">QVE165_LOCUS47620</name>
</gene>
<dbReference type="OrthoDB" id="10057575at2759"/>
<dbReference type="AlphaFoldDB" id="A0A815XH72"/>
<comment type="caution">
    <text evidence="3">The sequence shown here is derived from an EMBL/GenBank/DDBJ whole genome shotgun (WGS) entry which is preliminary data.</text>
</comment>
<proteinExistence type="predicted"/>
<evidence type="ECO:0000313" key="4">
    <source>
        <dbReference type="Proteomes" id="UP000663832"/>
    </source>
</evidence>
<dbReference type="Proteomes" id="UP000663832">
    <property type="component" value="Unassembled WGS sequence"/>
</dbReference>
<organism evidence="3 4">
    <name type="scientific">Adineta steineri</name>
    <dbReference type="NCBI Taxonomy" id="433720"/>
    <lineage>
        <taxon>Eukaryota</taxon>
        <taxon>Metazoa</taxon>
        <taxon>Spiralia</taxon>
        <taxon>Gnathifera</taxon>
        <taxon>Rotifera</taxon>
        <taxon>Eurotatoria</taxon>
        <taxon>Bdelloidea</taxon>
        <taxon>Adinetida</taxon>
        <taxon>Adinetidae</taxon>
        <taxon>Adineta</taxon>
    </lineage>
</organism>
<dbReference type="Proteomes" id="UP000663877">
    <property type="component" value="Unassembled WGS sequence"/>
</dbReference>
<keyword evidence="4" id="KW-1185">Reference proteome</keyword>
<keyword evidence="1" id="KW-0812">Transmembrane</keyword>
<keyword evidence="1" id="KW-0472">Membrane</keyword>
<accession>A0A815XH72</accession>